<dbReference type="EMBL" id="CACRXK020004748">
    <property type="protein sequence ID" value="CAB4003875.1"/>
    <property type="molecule type" value="Genomic_DNA"/>
</dbReference>
<proteinExistence type="predicted"/>
<dbReference type="InterPro" id="IPR006683">
    <property type="entry name" value="Thioestr_dom"/>
</dbReference>
<dbReference type="CDD" id="cd03442">
    <property type="entry name" value="BFIT_BACH"/>
    <property type="match status" value="1"/>
</dbReference>
<comment type="caution">
    <text evidence="2">The sequence shown here is derived from an EMBL/GenBank/DDBJ whole genome shotgun (WGS) entry which is preliminary data.</text>
</comment>
<dbReference type="GO" id="GO:0009062">
    <property type="term" value="P:fatty acid catabolic process"/>
    <property type="evidence" value="ECO:0007669"/>
    <property type="project" value="TreeGrafter"/>
</dbReference>
<dbReference type="Proteomes" id="UP001152795">
    <property type="component" value="Unassembled WGS sequence"/>
</dbReference>
<dbReference type="PANTHER" id="PTHR11049">
    <property type="entry name" value="ACYL COENZYME A THIOESTER HYDROLASE"/>
    <property type="match status" value="1"/>
</dbReference>
<sequence>MGSEEHPSVLFPQGSVEVSRIMTPDDTNIAGNVHGGTILHMIEQAGVIIATRHCNKNQPVGRPVVWAALVRVEQTNFVKPMFVGELATVHANLVYSSKHSLEVQVLVFAENLLKEEHKLCNKACLWYVPIAVESRAGAVSEVPPLQYKSKEDEEAGRKRYEVQLQSRKAKEELLSK</sequence>
<dbReference type="GO" id="GO:0006637">
    <property type="term" value="P:acyl-CoA metabolic process"/>
    <property type="evidence" value="ECO:0007669"/>
    <property type="project" value="TreeGrafter"/>
</dbReference>
<dbReference type="PROSITE" id="PS51770">
    <property type="entry name" value="HOTDOG_ACOT"/>
    <property type="match status" value="1"/>
</dbReference>
<accession>A0A7D9I929</accession>
<dbReference type="OrthoDB" id="331699at2759"/>
<feature type="non-terminal residue" evidence="2">
    <location>
        <position position="176"/>
    </location>
</feature>
<dbReference type="Pfam" id="PF03061">
    <property type="entry name" value="4HBT"/>
    <property type="match status" value="1"/>
</dbReference>
<dbReference type="SUPFAM" id="SSF54637">
    <property type="entry name" value="Thioesterase/thiol ester dehydrase-isomerase"/>
    <property type="match status" value="1"/>
</dbReference>
<dbReference type="InterPro" id="IPR033120">
    <property type="entry name" value="HOTDOG_ACOT"/>
</dbReference>
<dbReference type="Gene3D" id="3.10.129.10">
    <property type="entry name" value="Hotdog Thioesterase"/>
    <property type="match status" value="1"/>
</dbReference>
<keyword evidence="3" id="KW-1185">Reference proteome</keyword>
<evidence type="ECO:0000256" key="1">
    <source>
        <dbReference type="ARBA" id="ARBA00022801"/>
    </source>
</evidence>
<organism evidence="2 3">
    <name type="scientific">Paramuricea clavata</name>
    <name type="common">Red gorgonian</name>
    <name type="synonym">Violescent sea-whip</name>
    <dbReference type="NCBI Taxonomy" id="317549"/>
    <lineage>
        <taxon>Eukaryota</taxon>
        <taxon>Metazoa</taxon>
        <taxon>Cnidaria</taxon>
        <taxon>Anthozoa</taxon>
        <taxon>Octocorallia</taxon>
        <taxon>Malacalcyonacea</taxon>
        <taxon>Plexauridae</taxon>
        <taxon>Paramuricea</taxon>
    </lineage>
</organism>
<dbReference type="GO" id="GO:0005829">
    <property type="term" value="C:cytosol"/>
    <property type="evidence" value="ECO:0007669"/>
    <property type="project" value="TreeGrafter"/>
</dbReference>
<gene>
    <name evidence="2" type="ORF">PACLA_8A016335</name>
</gene>
<dbReference type="InterPro" id="IPR029069">
    <property type="entry name" value="HotDog_dom_sf"/>
</dbReference>
<evidence type="ECO:0000313" key="3">
    <source>
        <dbReference type="Proteomes" id="UP001152795"/>
    </source>
</evidence>
<protein>
    <submittedName>
        <fullName evidence="2">Cytosolic acyl coenzyme A thioester hydrolase-like</fullName>
    </submittedName>
</protein>
<reference evidence="2" key="1">
    <citation type="submission" date="2020-04" db="EMBL/GenBank/DDBJ databases">
        <authorList>
            <person name="Alioto T."/>
            <person name="Alioto T."/>
            <person name="Gomez Garrido J."/>
        </authorList>
    </citation>
    <scope>NUCLEOTIDE SEQUENCE</scope>
    <source>
        <strain evidence="2">A484AB</strain>
    </source>
</reference>
<dbReference type="PANTHER" id="PTHR11049:SF24">
    <property type="entry name" value="CYTOSOLIC ACYL COENZYME A THIOESTER HYDROLASE"/>
    <property type="match status" value="1"/>
</dbReference>
<dbReference type="AlphaFoldDB" id="A0A7D9I929"/>
<dbReference type="InterPro" id="IPR040170">
    <property type="entry name" value="Cytosol_ACT"/>
</dbReference>
<keyword evidence="1 2" id="KW-0378">Hydrolase</keyword>
<name>A0A7D9I929_PARCT</name>
<dbReference type="GO" id="GO:0052816">
    <property type="term" value="F:long-chain fatty acyl-CoA hydrolase activity"/>
    <property type="evidence" value="ECO:0007669"/>
    <property type="project" value="TreeGrafter"/>
</dbReference>
<evidence type="ECO:0000313" key="2">
    <source>
        <dbReference type="EMBL" id="CAB4003875.1"/>
    </source>
</evidence>